<dbReference type="SUPFAM" id="SSF48371">
    <property type="entry name" value="ARM repeat"/>
    <property type="match status" value="1"/>
</dbReference>
<evidence type="ECO:0000256" key="4">
    <source>
        <dbReference type="ARBA" id="ARBA00022729"/>
    </source>
</evidence>
<comment type="subcellular location">
    <subcellularLocation>
        <location evidence="1">Secreted</location>
    </subcellularLocation>
</comment>
<dbReference type="GO" id="GO:0005319">
    <property type="term" value="F:lipid transporter activity"/>
    <property type="evidence" value="ECO:0007669"/>
    <property type="project" value="InterPro"/>
</dbReference>
<dbReference type="GO" id="GO:0008289">
    <property type="term" value="F:lipid binding"/>
    <property type="evidence" value="ECO:0007669"/>
    <property type="project" value="UniProtKB-KW"/>
</dbReference>
<dbReference type="Pfam" id="PF06448">
    <property type="entry name" value="DUF1081"/>
    <property type="match status" value="1"/>
</dbReference>
<evidence type="ECO:0000256" key="2">
    <source>
        <dbReference type="ARBA" id="ARBA00022448"/>
    </source>
</evidence>
<evidence type="ECO:0000256" key="1">
    <source>
        <dbReference type="ARBA" id="ARBA00004613"/>
    </source>
</evidence>
<feature type="domain" description="VWFD" evidence="12">
    <location>
        <begin position="2815"/>
        <end position="2979"/>
    </location>
</feature>
<dbReference type="GO" id="GO:0005576">
    <property type="term" value="C:extracellular region"/>
    <property type="evidence" value="ECO:0007669"/>
    <property type="project" value="UniProtKB-SubCell"/>
</dbReference>
<dbReference type="SUPFAM" id="SSF48431">
    <property type="entry name" value="Lipovitellin-phosvitin complex, superhelical domain"/>
    <property type="match status" value="1"/>
</dbReference>
<evidence type="ECO:0000259" key="12">
    <source>
        <dbReference type="PROSITE" id="PS51233"/>
    </source>
</evidence>
<evidence type="ECO:0000256" key="9">
    <source>
        <dbReference type="PROSITE-ProRule" id="PRU00557"/>
    </source>
</evidence>
<evidence type="ECO:0000256" key="6">
    <source>
        <dbReference type="ARBA" id="ARBA00023121"/>
    </source>
</evidence>
<feature type="chain" id="PRO_5034147577" evidence="10">
    <location>
        <begin position="26"/>
        <end position="3382"/>
    </location>
</feature>
<dbReference type="InterPro" id="IPR001846">
    <property type="entry name" value="VWF_type-D"/>
</dbReference>
<dbReference type="SUPFAM" id="SSF56968">
    <property type="entry name" value="Lipovitellin-phosvitin complex, beta-sheet shell regions"/>
    <property type="match status" value="2"/>
</dbReference>
<sequence>MGTPPHIWFLLTLAISSGGFSAVAGDCNHQCTPQSSVFQYQKGHTYTYSFEGTTLTSLPGTQGEPVRLKLKATADLSVADECNRVLRLRGVTINGPDSKNYANLKDLEAHPVLANFKGNSINKQLCSEEGDNQSSLNIKRAILSLLQIPNTKSSSASEVDVFGICSTNVRHSQRGDVTVISKSRNLNRCASRENLIQEILSTRFTGQSDLHATPLLDADLHVEQQIKGGLIVSATSRESYLFRPFSNQGNGAKTIVETKLTLTTQNAQPAPPLASFKVPKSIVFEAPHALESVPGGSSAITAALHAAESSTKDGVTVDAAAKFRTLVSVLRQSSSADILKVYNDVKAGAGFSNKRAARNLLLDALFRTSTGDAVEVIALLLKSKEITTNHWYRSLAFIQHASLKSVVSISSLLDQKNLPTEAFLGIGSFIGRYCREHKCENVAEFDEVLSKFSKHVSASVTSKAGENRVIAALKALGNIRHLNNALGEKVKQLALDKSLRPRVRVAALEVIQNDPCHKNLKQAALQILRDHVEDSEIRIKAYLAVVECPCDNVVKAISNLLENEPIIQVGSFVVSHLRNLQASTDPSKAEAKEKLGQLKAKKTFSSDIRKYSQNYELSYAIDALNAGASVESNVIFSQSSYLPRSVSLNLTADIFGHSYNVFEIAARTENLDHLIESYLGPKGYIESEDEDEIVDKFQEKYKTLASRISERFEKTFRQKRSVSKDAVENIRQQAYNSLLPSQKDRSLDLDLSLKTFGSELAWFNYDGKHEQKSSEHVVDEVFDTINEGLQKSKKFNYDFEPHFTFLDSELSYPTNLGFPLKLAIDGSIAARLKLNGEVDVRSILRQPENAAFRLEFVPSAAVELTGKLLVDAYVVEGGLKLDYNVHSSTGINVAVHNLNDLGIDIKVGLPVKKQDIIDVKTDVLTTIKERGHPETSTPLHFNLQGNDYKQYRGCFDQLSPVSGLTFCGNVSVPWVSPTHAAAFYPLNGPSHLSVSIEADDVSEYHFRAELKKDGSAFKSAEVLFDTPGSGADRKVLLLVERKEKPHQGVTATLKSAWKEVVAEGLLIDDNNEKSVSAKLVIDADEYSVKGGVKISGNPNRQVYKPVLEYKAPSKENNVKVKKAHKTPEGITVDGAVVVERNSGKNKYTFQDLALKTPKGTYAINGHLDIAPKNYAFNLKLSVDKNELNVNGHLNYAEPRSIDVALEVTSPQYPDYGYGFQLINKRGDDSSDSKIILAAGRDLKSDRSRIIIEHFIKGKYETLDKFNLETSGKVIGTGHEILGKFEISSKPRHLEYDLKLGYDALELSSSLVAKRDIKAPDDYELKFSAKILDNSIRIESSREVKPKDDSVFLNTLIVLSGKKYELQVDIKSATEDEYHTSLKAESTLKIEGKTSVRLITEFTTDAQAINAHVKLSSEGEDSFEIVYKLNRGSGNPSGNAKVFVKNYLDGTVTFKYNNGVGTGTLQIDVPKLHRKIKATGDLTLSGSQRSAAIDLYWDADRDQSKQLHFKTENDVKEKSIDSKNTLRLLDQLTTLNFKGSLSGAIDDGELEGQGELILPTGRYLGFKLGRALHLTQADTKLGLQLQAEDRESASSSQPKWKTDFLLESGLTRDSFQGEAKFLFETEGKHDLKLFLSGKLLPQGEKKLISGQFSGQGSVLGGRTSVIKLNSEIDETFITYNLNSECSQGYRANIVGKINRGYSPVAVKQIENTVELLLPFDKLKQLKHTIIGTFSSQPESAPEFTVSNVLIWNNENTLKLIGEAAGDEKEGRTKWDLILPKEEPRTLETTWSNAGDNKKAGSLSFKWGNNKEAKVSTDIEFTPDNQPHILHLKATSPTEKFGNLDVALSVEKNANPADKIDFEVTVIADKKKTDVKGSLGFAPGVPIIDIVAVQPSGTSKIFVDFLRKSDSELHGAIELQWVSFGGGYLTANGDIKLDIDDFYLKLDIDSPKFNFNKWHLEAGQRAAKGSKRIVFTAKSAEKVVFSGSTNFHSKAENNKISYSGNGQVRIGDKGHNFNFRSSRQNLLQESDKEIGVEYNLEFEVAGRGSLHNKLKVSNKEFHALGRQCSEGKPNCAVIEIQSKVSVSDAKETTHDLVFLVDLKSVGVDTGVALTSETVRRNFWFIDEQVSLTLSHNGDTTYKYKAYVKETGGGFTVTLPSRVIAAEVKVAPDVKPNHWKQQISASVWLDKTRLPNSFSSLILLLEEVEDKGTDKYVGQLRFTHPNLEKDLTVKGYIQLGSEDKLFDSNLEVDIFKQRNQKISISSHIVKQKQNDGLKLLSSFDVKSKGHELDVTGRGEATILTKSVTLHSVLKYKKDKRIKESEFQFEASSEKLLVHAKVPNHHLLHIDASTKRSNKHAAVDASVHIIGLPTSVIHFEGENKGFPVVKGTVSSEGTPNKKLELIADLSDGVHVEADYISESGKKELFYTFLSARKDNRKPEFRWSVENIQSVLEPHKNDIKEVLNKAKEISQEAGNEITKEVTRLTESLKGGLPNFGRFVNTYETQLNALKNEITNDKVLKEISENWKEIIGDATEVVTTLVNGIIVTIDALLKTFNELAESILDALKKSLPALQEAYNQLVEGIVETTQTLAQTVVDILSSVAEILKKNEADIREYLSLLADLANDVGKFVTKITDVIYEGVIEFSKPIVEQIEGLQFGAAIEFGKTVEQLQNLVVPQELLVFVQDIVSELKQSTLTPEIHDLLEAIEKYIEKVSTNKDADTEKELKVIFEKAVDAVESLIDFVVSEITGGEHTKDLYDFNIPAALPSFIQLPRVFSVRFSPFIYLVSNGVPCLSELIASYRPSLDIDKLIPPYDATAILLNSHHFFTFDRRHLTFKGICSYILAQDAQDGNFTIIANIEGGSLKSIIVSDHATTYELASDKSLLVNGRPTEYPADEGDFHAWREYNRVGIQNKAGVKVTCETSIELCTFEINGFYFGKTRGLLGTINNEPWDDFTKPDGQVAKQANEFGNAWKVNTQCADVDGVDHHAHNIKIEECEEVFSKASLLSPCSLFVDPAPYLEACNHIAHEATTKEEKELAACRTAAAYVKACSVENVFVSVPTHCVHCSANGDAAIDIGQSFSVKVPQKSADILIVLEQVTGNAETVKDFVSPIVSQLTQELGSRGISDVWISLIGYGAPGQEYPHLYTSAGGKFSYDGKQKNIEFGERKVLGPIPLESFIDTLDWLDEFIDQAFHFITTAETILDYPFRPGAAKSIIYVLDTSCETTTLLKHLQLPVKALKLKDSIGSPGIVLHLVTNVDNVQNKHIVGFDANHAYYNQEGKKRQVTEVSGSAKAALKIPETACSQIALATSGTVFNKNNLKQAKKFVAQHIADSLTNVELTQDCKCLPVEGIHTRAVCAVTGAREKEHLSVKGVKGTKGVKG</sequence>
<evidence type="ECO:0000256" key="10">
    <source>
        <dbReference type="SAM" id="SignalP"/>
    </source>
</evidence>
<evidence type="ECO:0000256" key="8">
    <source>
        <dbReference type="ARBA" id="ARBA00023180"/>
    </source>
</evidence>
<keyword evidence="2" id="KW-0813">Transport</keyword>
<proteinExistence type="evidence at transcript level"/>
<keyword evidence="5" id="KW-0445">Lipid transport</keyword>
<organism evidence="13">
    <name type="scientific">Schistocerca gregaria</name>
    <name type="common">Desert locust</name>
    <name type="synonym">Gryllus gregarius</name>
    <dbReference type="NCBI Taxonomy" id="7010"/>
    <lineage>
        <taxon>Eukaryota</taxon>
        <taxon>Metazoa</taxon>
        <taxon>Ecdysozoa</taxon>
        <taxon>Arthropoda</taxon>
        <taxon>Hexapoda</taxon>
        <taxon>Insecta</taxon>
        <taxon>Pterygota</taxon>
        <taxon>Neoptera</taxon>
        <taxon>Polyneoptera</taxon>
        <taxon>Orthoptera</taxon>
        <taxon>Caelifera</taxon>
        <taxon>Acrididea</taxon>
        <taxon>Acridomorpha</taxon>
        <taxon>Acridoidea</taxon>
        <taxon>Acrididae</taxon>
        <taxon>Cyrtacanthacridinae</taxon>
        <taxon>Schistocerca</taxon>
    </lineage>
</organism>
<dbReference type="PROSITE" id="PS51233">
    <property type="entry name" value="VWFD"/>
    <property type="match status" value="1"/>
</dbReference>
<dbReference type="Pfam" id="PF00094">
    <property type="entry name" value="VWD"/>
    <property type="match status" value="1"/>
</dbReference>
<dbReference type="OrthoDB" id="6484170at2759"/>
<evidence type="ECO:0000259" key="11">
    <source>
        <dbReference type="PROSITE" id="PS51211"/>
    </source>
</evidence>
<dbReference type="InterPro" id="IPR015255">
    <property type="entry name" value="Vitellinogen_open_b-sht"/>
</dbReference>
<protein>
    <submittedName>
        <fullName evidence="13">Apolipophorin</fullName>
    </submittedName>
</protein>
<evidence type="ECO:0000256" key="5">
    <source>
        <dbReference type="ARBA" id="ARBA00023055"/>
    </source>
</evidence>
<dbReference type="InterPro" id="IPR009454">
    <property type="entry name" value="Lipid_transpt_open_b-sht"/>
</dbReference>
<feature type="signal peptide" evidence="10">
    <location>
        <begin position="1"/>
        <end position="25"/>
    </location>
</feature>
<dbReference type="SMART" id="SM01169">
    <property type="entry name" value="DUF1943"/>
    <property type="match status" value="1"/>
</dbReference>
<reference evidence="13" key="1">
    <citation type="journal article" date="2021" name="J. Neurophysiol.">
        <title>Gene transcription changes in a locust model of noise-induced deafness.</title>
        <authorList>
            <person name="French A.S."/>
            <person name="Warren B."/>
        </authorList>
    </citation>
    <scope>NUCLEOTIDE SEQUENCE</scope>
</reference>
<dbReference type="Gene3D" id="2.20.50.20">
    <property type="entry name" value="Lipovitellin. Chain A, domain 3"/>
    <property type="match status" value="1"/>
</dbReference>
<dbReference type="InterPro" id="IPR015817">
    <property type="entry name" value="Vitellinogen_open_b-sht_sub1"/>
</dbReference>
<dbReference type="InterPro" id="IPR016024">
    <property type="entry name" value="ARM-type_fold"/>
</dbReference>
<dbReference type="InterPro" id="IPR015819">
    <property type="entry name" value="Lipid_transp_b-sht_shell"/>
</dbReference>
<name>A0A8E5NHB4_SCHGR</name>
<dbReference type="Gene3D" id="1.25.10.20">
    <property type="entry name" value="Vitellinogen, superhelical"/>
    <property type="match status" value="1"/>
</dbReference>
<keyword evidence="8" id="KW-0325">Glycoprotein</keyword>
<accession>A0A8E5NHB4</accession>
<dbReference type="PANTHER" id="PTHR23345:SF36">
    <property type="entry name" value="APOLIPOPHORINS"/>
    <property type="match status" value="1"/>
</dbReference>
<dbReference type="EMBL" id="MW962406">
    <property type="protein sequence ID" value="QVD39172.1"/>
    <property type="molecule type" value="mRNA"/>
</dbReference>
<dbReference type="SMART" id="SM00638">
    <property type="entry name" value="LPD_N"/>
    <property type="match status" value="1"/>
</dbReference>
<keyword evidence="3" id="KW-0964">Secreted</keyword>
<comment type="caution">
    <text evidence="9">Lacks conserved residue(s) required for the propagation of feature annotation.</text>
</comment>
<keyword evidence="6" id="KW-0446">Lipid-binding</keyword>
<keyword evidence="7" id="KW-1015">Disulfide bond</keyword>
<dbReference type="FunFam" id="2.20.50.20:FF:000007">
    <property type="entry name" value="von Willebrand factor type D domaincontaining protein"/>
    <property type="match status" value="1"/>
</dbReference>
<dbReference type="InterPro" id="IPR001747">
    <property type="entry name" value="Vitellogenin_N"/>
</dbReference>
<dbReference type="Pfam" id="PF01347">
    <property type="entry name" value="Vitellogenin_N"/>
    <property type="match status" value="1"/>
</dbReference>
<dbReference type="SMART" id="SM00216">
    <property type="entry name" value="VWD"/>
    <property type="match status" value="1"/>
</dbReference>
<dbReference type="PROSITE" id="PS51211">
    <property type="entry name" value="VITELLOGENIN"/>
    <property type="match status" value="1"/>
</dbReference>
<dbReference type="InterPro" id="IPR011030">
    <property type="entry name" value="Lipovitellin_superhlx_dom"/>
</dbReference>
<dbReference type="Gene3D" id="2.30.230.10">
    <property type="entry name" value="Lipovitellin, beta-sheet shell regions, chain A"/>
    <property type="match status" value="1"/>
</dbReference>
<dbReference type="Pfam" id="PF09172">
    <property type="entry name" value="Vit_open_b-sht"/>
    <property type="match status" value="1"/>
</dbReference>
<feature type="domain" description="Vitellogenin" evidence="11">
    <location>
        <begin position="40"/>
        <end position="646"/>
    </location>
</feature>
<dbReference type="Gene3D" id="2.20.80.10">
    <property type="entry name" value="Lipovitellin-phosvitin complex, chain A, domain 4"/>
    <property type="match status" value="1"/>
</dbReference>
<dbReference type="PANTHER" id="PTHR23345">
    <property type="entry name" value="VITELLOGENIN-RELATED"/>
    <property type="match status" value="1"/>
</dbReference>
<keyword evidence="4 10" id="KW-0732">Signal</keyword>
<evidence type="ECO:0000256" key="7">
    <source>
        <dbReference type="ARBA" id="ARBA00023157"/>
    </source>
</evidence>
<evidence type="ECO:0000313" key="13">
    <source>
        <dbReference type="EMBL" id="QVD39172.1"/>
    </source>
</evidence>
<evidence type="ECO:0000256" key="3">
    <source>
        <dbReference type="ARBA" id="ARBA00022525"/>
    </source>
</evidence>
<dbReference type="InterPro" id="IPR015816">
    <property type="entry name" value="Vitellinogen_b-sht_N"/>
</dbReference>
<dbReference type="InterPro" id="IPR050733">
    <property type="entry name" value="Vitellogenin/Apolipophorin"/>
</dbReference>